<keyword evidence="3" id="KW-1185">Reference proteome</keyword>
<dbReference type="OMA" id="WTSLVIE"/>
<proteinExistence type="predicted"/>
<protein>
    <submittedName>
        <fullName evidence="2">Uncharacterized protein</fullName>
    </submittedName>
</protein>
<evidence type="ECO:0000313" key="3">
    <source>
        <dbReference type="Proteomes" id="UP000014254"/>
    </source>
</evidence>
<dbReference type="EMBL" id="KE123930">
    <property type="protein sequence ID" value="EPB89739.1"/>
    <property type="molecule type" value="Genomic_DNA"/>
</dbReference>
<name>S2JIK9_MUCC1</name>
<dbReference type="VEuPathDB" id="FungiDB:HMPREF1544_03402"/>
<dbReference type="InParanoid" id="S2JIK9"/>
<reference evidence="3" key="1">
    <citation type="submission" date="2013-05" db="EMBL/GenBank/DDBJ databases">
        <title>The Genome sequence of Mucor circinelloides f. circinelloides 1006PhL.</title>
        <authorList>
            <consortium name="The Broad Institute Genomics Platform"/>
            <person name="Cuomo C."/>
            <person name="Earl A."/>
            <person name="Findley K."/>
            <person name="Lee S.C."/>
            <person name="Walker B."/>
            <person name="Young S."/>
            <person name="Zeng Q."/>
            <person name="Gargeya S."/>
            <person name="Fitzgerald M."/>
            <person name="Haas B."/>
            <person name="Abouelleil A."/>
            <person name="Allen A.W."/>
            <person name="Alvarado L."/>
            <person name="Arachchi H.M."/>
            <person name="Berlin A.M."/>
            <person name="Chapman S.B."/>
            <person name="Gainer-Dewar J."/>
            <person name="Goldberg J."/>
            <person name="Griggs A."/>
            <person name="Gujja S."/>
            <person name="Hansen M."/>
            <person name="Howarth C."/>
            <person name="Imamovic A."/>
            <person name="Ireland A."/>
            <person name="Larimer J."/>
            <person name="McCowan C."/>
            <person name="Murphy C."/>
            <person name="Pearson M."/>
            <person name="Poon T.W."/>
            <person name="Priest M."/>
            <person name="Roberts A."/>
            <person name="Saif S."/>
            <person name="Shea T."/>
            <person name="Sisk P."/>
            <person name="Sykes S."/>
            <person name="Wortman J."/>
            <person name="Nusbaum C."/>
            <person name="Birren B."/>
        </authorList>
    </citation>
    <scope>NUCLEOTIDE SEQUENCE [LARGE SCALE GENOMIC DNA]</scope>
    <source>
        <strain evidence="3">1006PhL</strain>
    </source>
</reference>
<evidence type="ECO:0000313" key="2">
    <source>
        <dbReference type="EMBL" id="EPB89739.1"/>
    </source>
</evidence>
<feature type="compositionally biased region" description="Acidic residues" evidence="1">
    <location>
        <begin position="79"/>
        <end position="142"/>
    </location>
</feature>
<dbReference type="OrthoDB" id="2289651at2759"/>
<evidence type="ECO:0000256" key="1">
    <source>
        <dbReference type="SAM" id="MobiDB-lite"/>
    </source>
</evidence>
<organism evidence="2 3">
    <name type="scientific">Mucor circinelloides f. circinelloides (strain 1006PhL)</name>
    <name type="common">Mucormycosis agent</name>
    <name type="synonym">Calyptromyces circinelloides</name>
    <dbReference type="NCBI Taxonomy" id="1220926"/>
    <lineage>
        <taxon>Eukaryota</taxon>
        <taxon>Fungi</taxon>
        <taxon>Fungi incertae sedis</taxon>
        <taxon>Mucoromycota</taxon>
        <taxon>Mucoromycotina</taxon>
        <taxon>Mucoromycetes</taxon>
        <taxon>Mucorales</taxon>
        <taxon>Mucorineae</taxon>
        <taxon>Mucoraceae</taxon>
        <taxon>Mucor</taxon>
    </lineage>
</organism>
<feature type="region of interest" description="Disordered" evidence="1">
    <location>
        <begin position="77"/>
        <end position="142"/>
    </location>
</feature>
<gene>
    <name evidence="2" type="ORF">HMPREF1544_03402</name>
</gene>
<accession>S2JIK9</accession>
<dbReference type="Proteomes" id="UP000014254">
    <property type="component" value="Unassembled WGS sequence"/>
</dbReference>
<dbReference type="AlphaFoldDB" id="S2JIK9"/>
<sequence length="142" mass="16230">MPIVQIMGMSCYLYVLSLIDKGLYLLQRVYTMSYPVSNHEIRTGALQKIVRGFALMEDILQNALDISVDNNDWTSLVIEPEEYEEDRGNNEEVETEEDNDYEDDDAEDEAGEDEEVEDEEVEDEDKEGEEAGGEEESCESEV</sequence>